<name>A0A0H5RFA4_9EUKA</name>
<accession>A0A0H5RFA4</accession>
<dbReference type="AlphaFoldDB" id="A0A0H5RFA4"/>
<feature type="non-terminal residue" evidence="1">
    <location>
        <position position="200"/>
    </location>
</feature>
<protein>
    <submittedName>
        <fullName evidence="1">Uncharacterized protein</fullName>
    </submittedName>
</protein>
<sequence>TGLWVSIIEICSQRHSSTRVDLIAQEFIAIRRNVAILSGNGPIKNQRKCAVFGDILDPSPRVLDGGIAAPAWQRRIHERLGGVHIAVQQDRPGHVPLVDRTDDTAPDLDLGRFQGRDRRLECEQQATTLGFAVKMGQCVAFIAARHVHHFGARFANVQPLAHALALDVFGEQQEPFEGVAGVAGHDRHAIQIGAGVRNEL</sequence>
<reference evidence="1" key="1">
    <citation type="submission" date="2015-04" db="EMBL/GenBank/DDBJ databases">
        <title>The genome sequence of the plant pathogenic Rhizarian Plasmodiophora brassicae reveals insights in its biotrophic life cycle and the origin of chitin synthesis.</title>
        <authorList>
            <person name="Schwelm A."/>
            <person name="Fogelqvist J."/>
            <person name="Knaust A."/>
            <person name="Julke S."/>
            <person name="Lilja T."/>
            <person name="Dhandapani V."/>
            <person name="Bonilla-Rosso G."/>
            <person name="Karlsson M."/>
            <person name="Shevchenko A."/>
            <person name="Choi S.R."/>
            <person name="Kim H.G."/>
            <person name="Park J.Y."/>
            <person name="Lim Y.P."/>
            <person name="Ludwig-Muller J."/>
            <person name="Dixelius C."/>
        </authorList>
    </citation>
    <scope>NUCLEOTIDE SEQUENCE</scope>
    <source>
        <tissue evidence="1">Potato root galls</tissue>
    </source>
</reference>
<proteinExistence type="predicted"/>
<organism evidence="1">
    <name type="scientific">Spongospora subterranea</name>
    <dbReference type="NCBI Taxonomy" id="70186"/>
    <lineage>
        <taxon>Eukaryota</taxon>
        <taxon>Sar</taxon>
        <taxon>Rhizaria</taxon>
        <taxon>Endomyxa</taxon>
        <taxon>Phytomyxea</taxon>
        <taxon>Plasmodiophorida</taxon>
        <taxon>Plasmodiophoridae</taxon>
        <taxon>Spongospora</taxon>
    </lineage>
</organism>
<evidence type="ECO:0000313" key="1">
    <source>
        <dbReference type="EMBL" id="CRZ12401.1"/>
    </source>
</evidence>
<feature type="non-terminal residue" evidence="1">
    <location>
        <position position="1"/>
    </location>
</feature>
<dbReference type="EMBL" id="HACM01011959">
    <property type="protein sequence ID" value="CRZ12401.1"/>
    <property type="molecule type" value="Transcribed_RNA"/>
</dbReference>